<organism evidence="1 2">
    <name type="scientific">Niallia alba</name>
    <dbReference type="NCBI Taxonomy" id="2729105"/>
    <lineage>
        <taxon>Bacteria</taxon>
        <taxon>Bacillati</taxon>
        <taxon>Bacillota</taxon>
        <taxon>Bacilli</taxon>
        <taxon>Bacillales</taxon>
        <taxon>Bacillaceae</taxon>
        <taxon>Niallia</taxon>
    </lineage>
</organism>
<comment type="caution">
    <text evidence="1">The sequence shown here is derived from an EMBL/GenBank/DDBJ whole genome shotgun (WGS) entry which is preliminary data.</text>
</comment>
<proteinExistence type="predicted"/>
<reference evidence="1 2" key="1">
    <citation type="submission" date="2020-04" db="EMBL/GenBank/DDBJ databases">
        <title>Bacillus sp. UniB3 isolated from commercial digestive syrup.</title>
        <authorList>
            <person name="Thorat V."/>
            <person name="Kirdat K."/>
            <person name="Tiwarekar B."/>
            <person name="Yadav A."/>
        </authorList>
    </citation>
    <scope>NUCLEOTIDE SEQUENCE [LARGE SCALE GENOMIC DNA]</scope>
    <source>
        <strain evidence="1 2">UniB3</strain>
    </source>
</reference>
<evidence type="ECO:0000313" key="1">
    <source>
        <dbReference type="EMBL" id="NMO78967.1"/>
    </source>
</evidence>
<dbReference type="Gene3D" id="3.40.30.30">
    <property type="entry name" value="Hypothetical protein sa0798"/>
    <property type="match status" value="1"/>
</dbReference>
<dbReference type="Pfam" id="PF07315">
    <property type="entry name" value="DUF1462"/>
    <property type="match status" value="1"/>
</dbReference>
<dbReference type="Proteomes" id="UP000588491">
    <property type="component" value="Unassembled WGS sequence"/>
</dbReference>
<dbReference type="RefSeq" id="WP_016202407.1">
    <property type="nucleotide sequence ID" value="NZ_JABBPK010000001.1"/>
</dbReference>
<dbReference type="InterPro" id="IPR009190">
    <property type="entry name" value="DUF1462"/>
</dbReference>
<name>A0A7Y0KB35_9BACI</name>
<sequence>MKKEIEVSIYGADQICASCVNLPSSKDTYEWLQAALSRKFPEQTFHINYYDIFQANYEEDKNEFCRKIIDEDLFYPVVVIEGEIVGEGNPKLKKIYEEFKKYGYTSI</sequence>
<gene>
    <name evidence="1" type="ORF">HHU08_18575</name>
</gene>
<dbReference type="AlphaFoldDB" id="A0A7Y0KB35"/>
<evidence type="ECO:0000313" key="2">
    <source>
        <dbReference type="Proteomes" id="UP000588491"/>
    </source>
</evidence>
<dbReference type="InterPro" id="IPR038218">
    <property type="entry name" value="YuzD-like_sp"/>
</dbReference>
<accession>A0A7Y0KB35</accession>
<protein>
    <submittedName>
        <fullName evidence="1">YuzD family protein</fullName>
    </submittedName>
</protein>
<dbReference type="EMBL" id="JABBPK010000001">
    <property type="protein sequence ID" value="NMO78967.1"/>
    <property type="molecule type" value="Genomic_DNA"/>
</dbReference>
<dbReference type="InterPro" id="IPR036249">
    <property type="entry name" value="Thioredoxin-like_sf"/>
</dbReference>
<keyword evidence="2" id="KW-1185">Reference proteome</keyword>
<dbReference type="SUPFAM" id="SSF52833">
    <property type="entry name" value="Thioredoxin-like"/>
    <property type="match status" value="1"/>
</dbReference>
<dbReference type="PIRSF" id="PIRSF010603">
    <property type="entry name" value="UCP010603"/>
    <property type="match status" value="1"/>
</dbReference>